<dbReference type="InterPro" id="IPR032708">
    <property type="entry name" value="McjB_C"/>
</dbReference>
<dbReference type="AlphaFoldDB" id="A0A916J890"/>
<dbReference type="NCBIfam" id="NF033537">
    <property type="entry name" value="lasso_biosyn_B2"/>
    <property type="match status" value="1"/>
</dbReference>
<sequence>MGKLSRYWNRWVALSVFGKLTFLKAVAVLLVVKTGLTFLPFGTFRKIFAWFSRPSGISGYSDAQIDEVVWSVKTAANLLPVTLLCLPRALAAKYLLKNEASLTLQIGVEINSQKAFEAHAWVEKNGLIIIGDWPESVSYHRLWAWE</sequence>
<name>A0A916J890_9BACT</name>
<reference evidence="3" key="1">
    <citation type="submission" date="2021-04" db="EMBL/GenBank/DDBJ databases">
        <authorList>
            <person name="Rodrigo-Torres L."/>
            <person name="Arahal R. D."/>
            <person name="Lucena T."/>
        </authorList>
    </citation>
    <scope>NUCLEOTIDE SEQUENCE</scope>
    <source>
        <strain evidence="3">CECT 9275</strain>
    </source>
</reference>
<feature type="transmembrane region" description="Helical" evidence="1">
    <location>
        <begin position="20"/>
        <end position="44"/>
    </location>
</feature>
<dbReference type="InterPro" id="IPR053521">
    <property type="entry name" value="McjB-like"/>
</dbReference>
<dbReference type="Proteomes" id="UP000680038">
    <property type="component" value="Unassembled WGS sequence"/>
</dbReference>
<evidence type="ECO:0000256" key="1">
    <source>
        <dbReference type="SAM" id="Phobius"/>
    </source>
</evidence>
<evidence type="ECO:0000259" key="2">
    <source>
        <dbReference type="Pfam" id="PF13471"/>
    </source>
</evidence>
<organism evidence="3 4">
    <name type="scientific">Dyadobacter helix</name>
    <dbReference type="NCBI Taxonomy" id="2822344"/>
    <lineage>
        <taxon>Bacteria</taxon>
        <taxon>Pseudomonadati</taxon>
        <taxon>Bacteroidota</taxon>
        <taxon>Cytophagia</taxon>
        <taxon>Cytophagales</taxon>
        <taxon>Spirosomataceae</taxon>
        <taxon>Dyadobacter</taxon>
    </lineage>
</organism>
<accession>A0A916J890</accession>
<dbReference type="EMBL" id="CAJRAF010000001">
    <property type="protein sequence ID" value="CAG4991938.1"/>
    <property type="molecule type" value="Genomic_DNA"/>
</dbReference>
<keyword evidence="1" id="KW-0472">Membrane</keyword>
<dbReference type="Pfam" id="PF13471">
    <property type="entry name" value="Transglut_core3"/>
    <property type="match status" value="1"/>
</dbReference>
<evidence type="ECO:0000313" key="3">
    <source>
        <dbReference type="EMBL" id="CAG4991938.1"/>
    </source>
</evidence>
<comment type="caution">
    <text evidence="3">The sequence shown here is derived from an EMBL/GenBank/DDBJ whole genome shotgun (WGS) entry which is preliminary data.</text>
</comment>
<dbReference type="RefSeq" id="WP_215237574.1">
    <property type="nucleotide sequence ID" value="NZ_CAJRAF010000001.1"/>
</dbReference>
<keyword evidence="4" id="KW-1185">Reference proteome</keyword>
<protein>
    <recommendedName>
        <fullName evidence="2">Microcin J25-processing protein McjB C-terminal domain-containing protein</fullName>
    </recommendedName>
</protein>
<gene>
    <name evidence="3" type="ORF">DYBT9275_00859</name>
</gene>
<evidence type="ECO:0000313" key="4">
    <source>
        <dbReference type="Proteomes" id="UP000680038"/>
    </source>
</evidence>
<keyword evidence="1" id="KW-1133">Transmembrane helix</keyword>
<proteinExistence type="predicted"/>
<feature type="domain" description="Microcin J25-processing protein McjB C-terminal" evidence="2">
    <location>
        <begin position="53"/>
        <end position="143"/>
    </location>
</feature>
<keyword evidence="1" id="KW-0812">Transmembrane</keyword>